<gene>
    <name evidence="3" type="ORF">MA16_Dca006061</name>
</gene>
<dbReference type="SUPFAM" id="SSF48371">
    <property type="entry name" value="ARM repeat"/>
    <property type="match status" value="1"/>
</dbReference>
<dbReference type="STRING" id="906689.A0A2I0WK29"/>
<feature type="region of interest" description="Disordered" evidence="2">
    <location>
        <begin position="1"/>
        <end position="38"/>
    </location>
</feature>
<dbReference type="Gene3D" id="1.25.10.10">
    <property type="entry name" value="Leucine-rich Repeat Variant"/>
    <property type="match status" value="1"/>
</dbReference>
<reference evidence="3 4" key="1">
    <citation type="journal article" date="2016" name="Sci. Rep.">
        <title>The Dendrobium catenatum Lindl. genome sequence provides insights into polysaccharide synthase, floral development and adaptive evolution.</title>
        <authorList>
            <person name="Zhang G.Q."/>
            <person name="Xu Q."/>
            <person name="Bian C."/>
            <person name="Tsai W.C."/>
            <person name="Yeh C.M."/>
            <person name="Liu K.W."/>
            <person name="Yoshida K."/>
            <person name="Zhang L.S."/>
            <person name="Chang S.B."/>
            <person name="Chen F."/>
            <person name="Shi Y."/>
            <person name="Su Y.Y."/>
            <person name="Zhang Y.Q."/>
            <person name="Chen L.J."/>
            <person name="Yin Y."/>
            <person name="Lin M."/>
            <person name="Huang H."/>
            <person name="Deng H."/>
            <person name="Wang Z.W."/>
            <person name="Zhu S.L."/>
            <person name="Zhao X."/>
            <person name="Deng C."/>
            <person name="Niu S.C."/>
            <person name="Huang J."/>
            <person name="Wang M."/>
            <person name="Liu G.H."/>
            <person name="Yang H.J."/>
            <person name="Xiao X.J."/>
            <person name="Hsiao Y.Y."/>
            <person name="Wu W.L."/>
            <person name="Chen Y.Y."/>
            <person name="Mitsuda N."/>
            <person name="Ohme-Takagi M."/>
            <person name="Luo Y.B."/>
            <person name="Van de Peer Y."/>
            <person name="Liu Z.J."/>
        </authorList>
    </citation>
    <scope>NUCLEOTIDE SEQUENCE [LARGE SCALE GENOMIC DNA]</scope>
    <source>
        <tissue evidence="3">The whole plant</tissue>
    </source>
</reference>
<dbReference type="PANTHER" id="PTHR12262">
    <property type="entry name" value="CCR4-NOT TRANSCRIPTION COMPLEX SUBUNIT 9"/>
    <property type="match status" value="1"/>
</dbReference>
<dbReference type="GO" id="GO:0030014">
    <property type="term" value="C:CCR4-NOT complex"/>
    <property type="evidence" value="ECO:0007669"/>
    <property type="project" value="InterPro"/>
</dbReference>
<dbReference type="InterPro" id="IPR016024">
    <property type="entry name" value="ARM-type_fold"/>
</dbReference>
<dbReference type="Proteomes" id="UP000233837">
    <property type="component" value="Unassembled WGS sequence"/>
</dbReference>
<dbReference type="GO" id="GO:0006402">
    <property type="term" value="P:mRNA catabolic process"/>
    <property type="evidence" value="ECO:0007669"/>
    <property type="project" value="InterPro"/>
</dbReference>
<accession>A0A2I0WK29</accession>
<sequence length="328" mass="37025">MARMPQSYSMNAPYGPRFSLPPTPPVRPGTGGRGAGKDRTMATVGQLLLDIRNPALRENALLLLSKIFMFLQRKDIFQDLAPLLWNSFETITTILQEIVSIYPVLSKNTLDSGSSNRVCNALALLQSVASHSETRIPFLNAHIPLYLYPFLMTTNKTKPYEYLRLTSLGVIGSLVKNDDTEVISFLLQTEIVPLCLRTMEIGSELSKTVSTFILQKIILDEVGLYYICSTPDRFHCVNQVLGTMVESLVEQPSIRLLRHIIRCYLRFSEDRRYQACIALREKLPVRLKDGTFENLIRNDPITVHWFQRLLINLYGDVSVGGPKGGFGQ</sequence>
<organism evidence="3 4">
    <name type="scientific">Dendrobium catenatum</name>
    <dbReference type="NCBI Taxonomy" id="906689"/>
    <lineage>
        <taxon>Eukaryota</taxon>
        <taxon>Viridiplantae</taxon>
        <taxon>Streptophyta</taxon>
        <taxon>Embryophyta</taxon>
        <taxon>Tracheophyta</taxon>
        <taxon>Spermatophyta</taxon>
        <taxon>Magnoliopsida</taxon>
        <taxon>Liliopsida</taxon>
        <taxon>Asparagales</taxon>
        <taxon>Orchidaceae</taxon>
        <taxon>Epidendroideae</taxon>
        <taxon>Malaxideae</taxon>
        <taxon>Dendrobiinae</taxon>
        <taxon>Dendrobium</taxon>
    </lineage>
</organism>
<evidence type="ECO:0000313" key="4">
    <source>
        <dbReference type="Proteomes" id="UP000233837"/>
    </source>
</evidence>
<keyword evidence="4" id="KW-1185">Reference proteome</keyword>
<dbReference type="InterPro" id="IPR007216">
    <property type="entry name" value="CNOT9"/>
</dbReference>
<name>A0A2I0WK29_9ASPA</name>
<proteinExistence type="inferred from homology"/>
<evidence type="ECO:0000256" key="2">
    <source>
        <dbReference type="SAM" id="MobiDB-lite"/>
    </source>
</evidence>
<reference evidence="3 4" key="2">
    <citation type="journal article" date="2017" name="Nature">
        <title>The Apostasia genome and the evolution of orchids.</title>
        <authorList>
            <person name="Zhang G.Q."/>
            <person name="Liu K.W."/>
            <person name="Li Z."/>
            <person name="Lohaus R."/>
            <person name="Hsiao Y.Y."/>
            <person name="Niu S.C."/>
            <person name="Wang J.Y."/>
            <person name="Lin Y.C."/>
            <person name="Xu Q."/>
            <person name="Chen L.J."/>
            <person name="Yoshida K."/>
            <person name="Fujiwara S."/>
            <person name="Wang Z.W."/>
            <person name="Zhang Y.Q."/>
            <person name="Mitsuda N."/>
            <person name="Wang M."/>
            <person name="Liu G.H."/>
            <person name="Pecoraro L."/>
            <person name="Huang H.X."/>
            <person name="Xiao X.J."/>
            <person name="Lin M."/>
            <person name="Wu X.Y."/>
            <person name="Wu W.L."/>
            <person name="Chen Y.Y."/>
            <person name="Chang S.B."/>
            <person name="Sakamoto S."/>
            <person name="Ohme-Takagi M."/>
            <person name="Yagi M."/>
            <person name="Zeng S.J."/>
            <person name="Shen C.Y."/>
            <person name="Yeh C.M."/>
            <person name="Luo Y.B."/>
            <person name="Tsai W.C."/>
            <person name="Van de Peer Y."/>
            <person name="Liu Z.J."/>
        </authorList>
    </citation>
    <scope>NUCLEOTIDE SEQUENCE [LARGE SCALE GENOMIC DNA]</scope>
    <source>
        <tissue evidence="3">The whole plant</tissue>
    </source>
</reference>
<feature type="compositionally biased region" description="Polar residues" evidence="2">
    <location>
        <begin position="1"/>
        <end position="10"/>
    </location>
</feature>
<dbReference type="FunFam" id="1.25.10.10:FF:000661">
    <property type="entry name" value="Cell differentiation family, Rcd1-like containing protein"/>
    <property type="match status" value="1"/>
</dbReference>
<dbReference type="Pfam" id="PF04078">
    <property type="entry name" value="Rcd1"/>
    <property type="match status" value="1"/>
</dbReference>
<evidence type="ECO:0008006" key="5">
    <source>
        <dbReference type="Google" id="ProtNLM"/>
    </source>
</evidence>
<dbReference type="InterPro" id="IPR011989">
    <property type="entry name" value="ARM-like"/>
</dbReference>
<dbReference type="AlphaFoldDB" id="A0A2I0WK29"/>
<evidence type="ECO:0000256" key="1">
    <source>
        <dbReference type="ARBA" id="ARBA00006385"/>
    </source>
</evidence>
<dbReference type="EMBL" id="KZ502564">
    <property type="protein sequence ID" value="PKU76014.1"/>
    <property type="molecule type" value="Genomic_DNA"/>
</dbReference>
<evidence type="ECO:0000313" key="3">
    <source>
        <dbReference type="EMBL" id="PKU76014.1"/>
    </source>
</evidence>
<comment type="similarity">
    <text evidence="1">Belongs to the CNOT9 family.</text>
</comment>
<protein>
    <recommendedName>
        <fullName evidence="5">Cell differentiation protein RCD1 like</fullName>
    </recommendedName>
</protein>